<protein>
    <submittedName>
        <fullName evidence="1">Uncharacterized protein</fullName>
    </submittedName>
</protein>
<organism evidence="1 2">
    <name type="scientific">Caerostris extrusa</name>
    <name type="common">Bark spider</name>
    <name type="synonym">Caerostris bankana</name>
    <dbReference type="NCBI Taxonomy" id="172846"/>
    <lineage>
        <taxon>Eukaryota</taxon>
        <taxon>Metazoa</taxon>
        <taxon>Ecdysozoa</taxon>
        <taxon>Arthropoda</taxon>
        <taxon>Chelicerata</taxon>
        <taxon>Arachnida</taxon>
        <taxon>Araneae</taxon>
        <taxon>Araneomorphae</taxon>
        <taxon>Entelegynae</taxon>
        <taxon>Araneoidea</taxon>
        <taxon>Araneidae</taxon>
        <taxon>Caerostris</taxon>
    </lineage>
</organism>
<keyword evidence="2" id="KW-1185">Reference proteome</keyword>
<sequence>MIECGYSVTLHCSAEWVMLNMFYNASYRVYALHCDSRELSDESSDSFDITTGIKFMQEDDDNSKPEISKSKSTYIAHIIADNVLNWE</sequence>
<dbReference type="EMBL" id="BPLR01014817">
    <property type="protein sequence ID" value="GIY71501.1"/>
    <property type="molecule type" value="Genomic_DNA"/>
</dbReference>
<evidence type="ECO:0000313" key="2">
    <source>
        <dbReference type="Proteomes" id="UP001054945"/>
    </source>
</evidence>
<accession>A0AAV4VMU0</accession>
<proteinExistence type="predicted"/>
<dbReference type="Proteomes" id="UP001054945">
    <property type="component" value="Unassembled WGS sequence"/>
</dbReference>
<dbReference type="AlphaFoldDB" id="A0AAV4VMU0"/>
<gene>
    <name evidence="1" type="ORF">CEXT_10731</name>
</gene>
<reference evidence="1 2" key="1">
    <citation type="submission" date="2021-06" db="EMBL/GenBank/DDBJ databases">
        <title>Caerostris extrusa draft genome.</title>
        <authorList>
            <person name="Kono N."/>
            <person name="Arakawa K."/>
        </authorList>
    </citation>
    <scope>NUCLEOTIDE SEQUENCE [LARGE SCALE GENOMIC DNA]</scope>
</reference>
<comment type="caution">
    <text evidence="1">The sequence shown here is derived from an EMBL/GenBank/DDBJ whole genome shotgun (WGS) entry which is preliminary data.</text>
</comment>
<evidence type="ECO:0000313" key="1">
    <source>
        <dbReference type="EMBL" id="GIY71501.1"/>
    </source>
</evidence>
<name>A0AAV4VMU0_CAEEX</name>